<name>A0ABS6FPB6_9BACL</name>
<dbReference type="InterPro" id="IPR052043">
    <property type="entry name" value="PolySaccharide_Degr_Enz"/>
</dbReference>
<dbReference type="Pfam" id="PF07470">
    <property type="entry name" value="Glyco_hydro_88"/>
    <property type="match status" value="1"/>
</dbReference>
<organism evidence="2 3">
    <name type="scientific">Paenibacillus brevis</name>
    <dbReference type="NCBI Taxonomy" id="2841508"/>
    <lineage>
        <taxon>Bacteria</taxon>
        <taxon>Bacillati</taxon>
        <taxon>Bacillota</taxon>
        <taxon>Bacilli</taxon>
        <taxon>Bacillales</taxon>
        <taxon>Paenibacillaceae</taxon>
        <taxon>Paenibacillus</taxon>
    </lineage>
</organism>
<dbReference type="GO" id="GO:0016787">
    <property type="term" value="F:hydrolase activity"/>
    <property type="evidence" value="ECO:0007669"/>
    <property type="project" value="UniProtKB-KW"/>
</dbReference>
<dbReference type="InterPro" id="IPR010905">
    <property type="entry name" value="Glyco_hydro_88"/>
</dbReference>
<protein>
    <submittedName>
        <fullName evidence="2">Glycoside hydrolase family 88 protein</fullName>
    </submittedName>
</protein>
<keyword evidence="3" id="KW-1185">Reference proteome</keyword>
<keyword evidence="1 2" id="KW-0378">Hydrolase</keyword>
<accession>A0ABS6FPB6</accession>
<dbReference type="Proteomes" id="UP000743001">
    <property type="component" value="Unassembled WGS sequence"/>
</dbReference>
<dbReference type="PANTHER" id="PTHR33886:SF8">
    <property type="entry name" value="UNSATURATED RHAMNOGALACTURONAN HYDROLASE (EUROFUNG)"/>
    <property type="match status" value="1"/>
</dbReference>
<dbReference type="RefSeq" id="WP_216477744.1">
    <property type="nucleotide sequence ID" value="NZ_JAHLQJ010000004.1"/>
</dbReference>
<sequence>MTEVQTAAESTARCWSRKIADTILGECNAQGDHEFVLQRWAYVPGMLLMAMARAGLLHEEPCYLSYMQRHMDTFIGEDGSICSYTLEEYNLDQINQGKNLFQLVREIGEERYAKAAHLLAVQLVGHPRTSEGGFWHKKVYPYQMWLDGLYMASPFLAEYARVFERPDLMDEAAHQLLLIERKTRDPRTGLLYHGWDESREQEWADSVTGLSSHFWSRAMGWYAMAVVDCLEHFPVDHPKRGTIIGIFQRLCQALARVQDQKSGLWYQVLDQGGRKGNYLEASGSCMFVYAMAKGLRLRYLEPSFEEIMLKGYEGILTHLAQEDERGVHLHGICHGAGLSKDRNGSYDYYVSEAVVSDAPMGVAPFLLASLEVERYGDERK</sequence>
<evidence type="ECO:0000256" key="1">
    <source>
        <dbReference type="ARBA" id="ARBA00022801"/>
    </source>
</evidence>
<dbReference type="EMBL" id="JAHLQJ010000004">
    <property type="protein sequence ID" value="MBU5671342.1"/>
    <property type="molecule type" value="Genomic_DNA"/>
</dbReference>
<dbReference type="PANTHER" id="PTHR33886">
    <property type="entry name" value="UNSATURATED RHAMNOGALACTURONAN HYDROLASE (EUROFUNG)"/>
    <property type="match status" value="1"/>
</dbReference>
<evidence type="ECO:0000313" key="3">
    <source>
        <dbReference type="Proteomes" id="UP000743001"/>
    </source>
</evidence>
<comment type="caution">
    <text evidence="2">The sequence shown here is derived from an EMBL/GenBank/DDBJ whole genome shotgun (WGS) entry which is preliminary data.</text>
</comment>
<proteinExistence type="predicted"/>
<reference evidence="2 3" key="1">
    <citation type="submission" date="2021-06" db="EMBL/GenBank/DDBJ databases">
        <authorList>
            <person name="Sun Q."/>
            <person name="Li D."/>
        </authorList>
    </citation>
    <scope>NUCLEOTIDE SEQUENCE [LARGE SCALE GENOMIC DNA]</scope>
    <source>
        <strain evidence="2 3">MSJ-6</strain>
    </source>
</reference>
<evidence type="ECO:0000313" key="2">
    <source>
        <dbReference type="EMBL" id="MBU5671342.1"/>
    </source>
</evidence>
<gene>
    <name evidence="2" type="ORF">KQJ23_05785</name>
</gene>